<dbReference type="PROSITE" id="PS50202">
    <property type="entry name" value="MSP"/>
    <property type="match status" value="1"/>
</dbReference>
<dbReference type="OMA" id="IECSTHA"/>
<dbReference type="GO" id="GO:0004674">
    <property type="term" value="F:protein serine/threonine kinase activity"/>
    <property type="evidence" value="ECO:0007669"/>
    <property type="project" value="UniProtKB-KW"/>
</dbReference>
<evidence type="ECO:0000256" key="8">
    <source>
        <dbReference type="ARBA" id="ARBA00048679"/>
    </source>
</evidence>
<evidence type="ECO:0000256" key="1">
    <source>
        <dbReference type="ARBA" id="ARBA00012513"/>
    </source>
</evidence>
<dbReference type="InterPro" id="IPR001680">
    <property type="entry name" value="WD40_rpt"/>
</dbReference>
<keyword evidence="6 10" id="KW-0067">ATP-binding</keyword>
<dbReference type="FunFam" id="1.10.510.10:FF:001023">
    <property type="entry name" value="Os07g0541700 protein"/>
    <property type="match status" value="1"/>
</dbReference>
<dbReference type="Pfam" id="PF00400">
    <property type="entry name" value="WD40"/>
    <property type="match status" value="2"/>
</dbReference>
<dbReference type="Gene3D" id="2.130.10.10">
    <property type="entry name" value="YVTN repeat-like/Quinoprotein amine dehydrogenase"/>
    <property type="match status" value="1"/>
</dbReference>
<dbReference type="PANTHER" id="PTHR45707:SF74">
    <property type="entry name" value="PROTEIN KINASE DOMAIN-CONTAINING PROTEIN"/>
    <property type="match status" value="1"/>
</dbReference>
<name>A0A3B6SR62_WHEAT</name>
<evidence type="ECO:0000256" key="10">
    <source>
        <dbReference type="PROSITE-ProRule" id="PRU10141"/>
    </source>
</evidence>
<dbReference type="InterPro" id="IPR015943">
    <property type="entry name" value="WD40/YVTN_repeat-like_dom_sf"/>
</dbReference>
<dbReference type="Gene3D" id="3.30.200.20">
    <property type="entry name" value="Phosphorylase Kinase, domain 1"/>
    <property type="match status" value="1"/>
</dbReference>
<feature type="repeat" description="WD" evidence="9">
    <location>
        <begin position="709"/>
        <end position="746"/>
    </location>
</feature>
<dbReference type="PROSITE" id="PS00107">
    <property type="entry name" value="PROTEIN_KINASE_ATP"/>
    <property type="match status" value="1"/>
</dbReference>
<dbReference type="InterPro" id="IPR036322">
    <property type="entry name" value="WD40_repeat_dom_sf"/>
</dbReference>
<dbReference type="InterPro" id="IPR017441">
    <property type="entry name" value="Protein_kinase_ATP_BS"/>
</dbReference>
<dbReference type="EC" id="2.7.11.1" evidence="1"/>
<dbReference type="Pfam" id="PF00635">
    <property type="entry name" value="Motile_Sperm"/>
    <property type="match status" value="1"/>
</dbReference>
<dbReference type="InterPro" id="IPR000719">
    <property type="entry name" value="Prot_kinase_dom"/>
</dbReference>
<comment type="catalytic activity">
    <reaction evidence="7">
        <text>L-threonyl-[protein] + ATP = O-phospho-L-threonyl-[protein] + ADP + H(+)</text>
        <dbReference type="Rhea" id="RHEA:46608"/>
        <dbReference type="Rhea" id="RHEA-COMP:11060"/>
        <dbReference type="Rhea" id="RHEA-COMP:11605"/>
        <dbReference type="ChEBI" id="CHEBI:15378"/>
        <dbReference type="ChEBI" id="CHEBI:30013"/>
        <dbReference type="ChEBI" id="CHEBI:30616"/>
        <dbReference type="ChEBI" id="CHEBI:61977"/>
        <dbReference type="ChEBI" id="CHEBI:456216"/>
        <dbReference type="EC" id="2.7.11.1"/>
    </reaction>
</comment>
<reference evidence="13" key="2">
    <citation type="submission" date="2018-10" db="UniProtKB">
        <authorList>
            <consortium name="EnsemblPlants"/>
        </authorList>
    </citation>
    <scope>IDENTIFICATION</scope>
</reference>
<evidence type="ECO:0000256" key="2">
    <source>
        <dbReference type="ARBA" id="ARBA00022527"/>
    </source>
</evidence>
<dbReference type="SMART" id="SM00220">
    <property type="entry name" value="S_TKc"/>
    <property type="match status" value="1"/>
</dbReference>
<dbReference type="PANTHER" id="PTHR45707">
    <property type="entry name" value="C2 CALCIUM/LIPID-BINDING PLANT PHOSPHORIBOSYLTRANSFERASE FAMILY PROTEIN"/>
    <property type="match status" value="1"/>
</dbReference>
<feature type="domain" description="Protein kinase" evidence="11">
    <location>
        <begin position="51"/>
        <end position="318"/>
    </location>
</feature>
<comment type="catalytic activity">
    <reaction evidence="8">
        <text>L-seryl-[protein] + ATP = O-phospho-L-seryl-[protein] + ADP + H(+)</text>
        <dbReference type="Rhea" id="RHEA:17989"/>
        <dbReference type="Rhea" id="RHEA-COMP:9863"/>
        <dbReference type="Rhea" id="RHEA-COMP:11604"/>
        <dbReference type="ChEBI" id="CHEBI:15378"/>
        <dbReference type="ChEBI" id="CHEBI:29999"/>
        <dbReference type="ChEBI" id="CHEBI:30616"/>
        <dbReference type="ChEBI" id="CHEBI:83421"/>
        <dbReference type="ChEBI" id="CHEBI:456216"/>
        <dbReference type="EC" id="2.7.11.1"/>
    </reaction>
</comment>
<keyword evidence="4 10" id="KW-0547">Nucleotide-binding</keyword>
<dbReference type="SUPFAM" id="SSF56112">
    <property type="entry name" value="Protein kinase-like (PK-like)"/>
    <property type="match status" value="1"/>
</dbReference>
<dbReference type="Gramene" id="TraesARI7B03G04019520.1">
    <property type="protein sequence ID" value="TraesARI7B03G04019520.1"/>
    <property type="gene ID" value="TraesARI7B03G04019520"/>
</dbReference>
<dbReference type="InterPro" id="IPR000535">
    <property type="entry name" value="MSP_dom"/>
</dbReference>
<dbReference type="SUPFAM" id="SSF49354">
    <property type="entry name" value="PapD-like"/>
    <property type="match status" value="1"/>
</dbReference>
<proteinExistence type="predicted"/>
<evidence type="ECO:0000313" key="14">
    <source>
        <dbReference type="Proteomes" id="UP000019116"/>
    </source>
</evidence>
<sequence length="746" mass="85340">MDSHHLDEPRVTDSGAQIMDRQIELEDILLHEDLEPMALSYQLLNKITDDFSDKLEIGRGGFAVVYKAILDNGVVAVKRLSNMYMHEDKFKREVECLMNAKHKNIVRFLGYCSDTQGNMGSYNGKWIMAEVQERLLCFEYLSKGSLEGYIKDSLGEIEWRKRYHIIKGICEGLNYLHQKNIMHLDLKPENILLDEDMTAKITDFGLSRCFDKDQTRVMTNSVAGTMGYLAPECYRSEKITITHKLDLYSLGIIIMEMLTGKKGYQITVENVLEIWSKSMVDELQLEQIRVCATIGIECIDLDPAKRPASMSHIIDRLTEIECSTHAISIGGTSELLLLQQVTLCFPFQPNKVIMCPLELTNNIDKRIAFRLTDKSTESFINLPLHGLVPPNTTYTLVLTTKEKKDRPRKYIADLILQSVISSLCDDSYIGNGESLPNSIFHETGNAAQMVKLKALYTQRQHNTTSLSNAIMPTIKIIFSTEKNRELLRHSLDINHAKKWITMGYQDGIVVFWDYETQSKVDWLKVSADDEIVCIKFIARKQWIVAGTLNGNIHVYNYEEMKRITSFTAGTYESLQSLAVHPTRPYLLSAGIYIKLWNWDHGWECIRTFEYEDYKKIVGFSPNDTFASTSMVHPIVECTKFESYVIEGDYTVKVWSLDSPKYEYALDGHSNRVVCLDFLTYHGHDFLVTGSDDKTAKIWYLETKECAYTLEAFVSPVTSVLYQPDLQTLFTGSNDGAIYLWSTANCR</sequence>
<dbReference type="InterPro" id="IPR013783">
    <property type="entry name" value="Ig-like_fold"/>
</dbReference>
<evidence type="ECO:0000256" key="7">
    <source>
        <dbReference type="ARBA" id="ARBA00047899"/>
    </source>
</evidence>
<evidence type="ECO:0000313" key="13">
    <source>
        <dbReference type="EnsemblPlants" id="TraesCS7B02G496700.1"/>
    </source>
</evidence>
<dbReference type="Gene3D" id="1.10.510.10">
    <property type="entry name" value="Transferase(Phosphotransferase) domain 1"/>
    <property type="match status" value="1"/>
</dbReference>
<organism evidence="13">
    <name type="scientific">Triticum aestivum</name>
    <name type="common">Wheat</name>
    <dbReference type="NCBI Taxonomy" id="4565"/>
    <lineage>
        <taxon>Eukaryota</taxon>
        <taxon>Viridiplantae</taxon>
        <taxon>Streptophyta</taxon>
        <taxon>Embryophyta</taxon>
        <taxon>Tracheophyta</taxon>
        <taxon>Spermatophyta</taxon>
        <taxon>Magnoliopsida</taxon>
        <taxon>Liliopsida</taxon>
        <taxon>Poales</taxon>
        <taxon>Poaceae</taxon>
        <taxon>BOP clade</taxon>
        <taxon>Pooideae</taxon>
        <taxon>Triticodae</taxon>
        <taxon>Triticeae</taxon>
        <taxon>Triticinae</taxon>
        <taxon>Triticum</taxon>
    </lineage>
</organism>
<keyword evidence="9" id="KW-0853">WD repeat</keyword>
<keyword evidence="14" id="KW-1185">Reference proteome</keyword>
<keyword evidence="2" id="KW-0723">Serine/threonine-protein kinase</keyword>
<evidence type="ECO:0000256" key="6">
    <source>
        <dbReference type="ARBA" id="ARBA00022840"/>
    </source>
</evidence>
<dbReference type="AlphaFoldDB" id="A0A3B6SR62"/>
<evidence type="ECO:0000256" key="5">
    <source>
        <dbReference type="ARBA" id="ARBA00022777"/>
    </source>
</evidence>
<dbReference type="Gene3D" id="2.60.40.10">
    <property type="entry name" value="Immunoglobulins"/>
    <property type="match status" value="1"/>
</dbReference>
<dbReference type="InterPro" id="IPR011009">
    <property type="entry name" value="Kinase-like_dom_sf"/>
</dbReference>
<dbReference type="GO" id="GO:0005524">
    <property type="term" value="F:ATP binding"/>
    <property type="evidence" value="ECO:0007669"/>
    <property type="project" value="UniProtKB-UniRule"/>
</dbReference>
<evidence type="ECO:0000256" key="4">
    <source>
        <dbReference type="ARBA" id="ARBA00022741"/>
    </source>
</evidence>
<protein>
    <recommendedName>
        <fullName evidence="1">non-specific serine/threonine protein kinase</fullName>
        <ecNumber evidence="1">2.7.11.1</ecNumber>
    </recommendedName>
</protein>
<dbReference type="Pfam" id="PF00069">
    <property type="entry name" value="Pkinase"/>
    <property type="match status" value="1"/>
</dbReference>
<evidence type="ECO:0000259" key="11">
    <source>
        <dbReference type="PROSITE" id="PS50011"/>
    </source>
</evidence>
<dbReference type="InterPro" id="IPR008962">
    <property type="entry name" value="PapD-like_sf"/>
</dbReference>
<dbReference type="Gramene" id="TraesCS7B03G1324200.1">
    <property type="protein sequence ID" value="TraesCS7B03G1324200.1.CDS"/>
    <property type="gene ID" value="TraesCS7B03G1324200"/>
</dbReference>
<dbReference type="PROSITE" id="PS00108">
    <property type="entry name" value="PROTEIN_KINASE_ST"/>
    <property type="match status" value="1"/>
</dbReference>
<dbReference type="PROSITE" id="PS50294">
    <property type="entry name" value="WD_REPEATS_REGION"/>
    <property type="match status" value="2"/>
</dbReference>
<dbReference type="SUPFAM" id="SSF50978">
    <property type="entry name" value="WD40 repeat-like"/>
    <property type="match status" value="1"/>
</dbReference>
<dbReference type="PROSITE" id="PS50082">
    <property type="entry name" value="WD_REPEATS_2"/>
    <property type="match status" value="2"/>
</dbReference>
<evidence type="ECO:0000256" key="3">
    <source>
        <dbReference type="ARBA" id="ARBA00022679"/>
    </source>
</evidence>
<keyword evidence="3" id="KW-0808">Transferase</keyword>
<evidence type="ECO:0000256" key="9">
    <source>
        <dbReference type="PROSITE-ProRule" id="PRU00221"/>
    </source>
</evidence>
<dbReference type="OrthoDB" id="693409at2759"/>
<dbReference type="SMR" id="A0A3B6SR62"/>
<evidence type="ECO:0000259" key="12">
    <source>
        <dbReference type="PROSITE" id="PS50202"/>
    </source>
</evidence>
<feature type="binding site" evidence="10">
    <location>
        <position position="78"/>
    </location>
    <ligand>
        <name>ATP</name>
        <dbReference type="ChEBI" id="CHEBI:30616"/>
    </ligand>
</feature>
<feature type="repeat" description="WD" evidence="9">
    <location>
        <begin position="665"/>
        <end position="708"/>
    </location>
</feature>
<dbReference type="PROSITE" id="PS50011">
    <property type="entry name" value="PROTEIN_KINASE_DOM"/>
    <property type="match status" value="1"/>
</dbReference>
<dbReference type="EnsemblPlants" id="TraesCS7B02G496700.1">
    <property type="protein sequence ID" value="TraesCS7B02G496700.1"/>
    <property type="gene ID" value="TraesCS7B02G496700"/>
</dbReference>
<dbReference type="SMART" id="SM00320">
    <property type="entry name" value="WD40"/>
    <property type="match status" value="5"/>
</dbReference>
<dbReference type="Gramene" id="TraesCS7B02G496700.1">
    <property type="protein sequence ID" value="TraesCS7B02G496700.1"/>
    <property type="gene ID" value="TraesCS7B02G496700"/>
</dbReference>
<reference evidence="13" key="1">
    <citation type="submission" date="2018-08" db="EMBL/GenBank/DDBJ databases">
        <authorList>
            <person name="Rossello M."/>
        </authorList>
    </citation>
    <scope>NUCLEOTIDE SEQUENCE [LARGE SCALE GENOMIC DNA]</scope>
    <source>
        <strain evidence="13">cv. Chinese Spring</strain>
    </source>
</reference>
<dbReference type="Proteomes" id="UP000019116">
    <property type="component" value="Chromosome 7B"/>
</dbReference>
<accession>A0A3B6SR62</accession>
<feature type="domain" description="MSP" evidence="12">
    <location>
        <begin position="334"/>
        <end position="457"/>
    </location>
</feature>
<dbReference type="InterPro" id="IPR008271">
    <property type="entry name" value="Ser/Thr_kinase_AS"/>
</dbReference>
<dbReference type="STRING" id="4565.A0A3B6SR62"/>
<keyword evidence="5" id="KW-0418">Kinase</keyword>